<keyword evidence="1" id="KW-0175">Coiled coil</keyword>
<dbReference type="AlphaFoldDB" id="A0AA86V0K0"/>
<gene>
    <name evidence="2" type="ORF">HINF_LOCUS59192</name>
    <name evidence="3" type="ORF">HINF_LOCUS67759</name>
</gene>
<reference evidence="2" key="1">
    <citation type="submission" date="2023-06" db="EMBL/GenBank/DDBJ databases">
        <authorList>
            <person name="Kurt Z."/>
        </authorList>
    </citation>
    <scope>NUCLEOTIDE SEQUENCE</scope>
</reference>
<keyword evidence="4" id="KW-1185">Reference proteome</keyword>
<dbReference type="EMBL" id="CAXDID020000472">
    <property type="protein sequence ID" value="CAL6095042.1"/>
    <property type="molecule type" value="Genomic_DNA"/>
</dbReference>
<dbReference type="EMBL" id="CATOUU010001093">
    <property type="protein sequence ID" value="CAI9971547.1"/>
    <property type="molecule type" value="Genomic_DNA"/>
</dbReference>
<evidence type="ECO:0000313" key="3">
    <source>
        <dbReference type="EMBL" id="CAL6095042.1"/>
    </source>
</evidence>
<proteinExistence type="predicted"/>
<name>A0AA86V0K0_9EUKA</name>
<protein>
    <submittedName>
        <fullName evidence="3">Hypothetical_protein</fullName>
    </submittedName>
</protein>
<evidence type="ECO:0000313" key="2">
    <source>
        <dbReference type="EMBL" id="CAI9971547.1"/>
    </source>
</evidence>
<sequence length="408" mass="48182">MDSIPQPYMPQLLFQPQLPQPFIPGNTMHQQNANQNDLQQQLINLQYQFEQFKSASNAELNQLRTIQQQKDSIITQLQSELSTYLQQSKENTLLINNLNNQLEIKSKELISQNAFQKTIDEKNSIILNLQLQLENANKRINSEQTSGAEINQIHAESEGQDLKIDIQETLSGFVVEQEIENDIYIENEVLIENKSEIDENTIERNQTIDPLNVQTDQETKLITQPDIQFVKQQNIHQIENQQLEEPNHQINQQFDIRFDIHQMNYQMNQNDSIPKQNEIITQINQINEQIKEKIFEKHFLNPEKINETKTEINFLKMRKLELEEILNEQKENKFKQILNSLNEEQEITHEAENIIKLKEEDLNETLFEQKTMKMLKNNERIIKTLQQMKQIQGRGIFAELLRELKDNV</sequence>
<dbReference type="Proteomes" id="UP001642409">
    <property type="component" value="Unassembled WGS sequence"/>
</dbReference>
<accession>A0AA86V0K0</accession>
<organism evidence="2">
    <name type="scientific">Hexamita inflata</name>
    <dbReference type="NCBI Taxonomy" id="28002"/>
    <lineage>
        <taxon>Eukaryota</taxon>
        <taxon>Metamonada</taxon>
        <taxon>Diplomonadida</taxon>
        <taxon>Hexamitidae</taxon>
        <taxon>Hexamitinae</taxon>
        <taxon>Hexamita</taxon>
    </lineage>
</organism>
<comment type="caution">
    <text evidence="2">The sequence shown here is derived from an EMBL/GenBank/DDBJ whole genome shotgun (WGS) entry which is preliminary data.</text>
</comment>
<feature type="coiled-coil region" evidence="1">
    <location>
        <begin position="305"/>
        <end position="347"/>
    </location>
</feature>
<evidence type="ECO:0000313" key="4">
    <source>
        <dbReference type="Proteomes" id="UP001642409"/>
    </source>
</evidence>
<evidence type="ECO:0000256" key="1">
    <source>
        <dbReference type="SAM" id="Coils"/>
    </source>
</evidence>
<feature type="coiled-coil region" evidence="1">
    <location>
        <begin position="119"/>
        <end position="146"/>
    </location>
</feature>
<reference evidence="3 4" key="2">
    <citation type="submission" date="2024-07" db="EMBL/GenBank/DDBJ databases">
        <authorList>
            <person name="Akdeniz Z."/>
        </authorList>
    </citation>
    <scope>NUCLEOTIDE SEQUENCE [LARGE SCALE GENOMIC DNA]</scope>
</reference>